<evidence type="ECO:0000313" key="2">
    <source>
        <dbReference type="EMBL" id="MFD1032575.1"/>
    </source>
</evidence>
<keyword evidence="3" id="KW-1185">Reference proteome</keyword>
<evidence type="ECO:0000259" key="1">
    <source>
        <dbReference type="PROSITE" id="PS50943"/>
    </source>
</evidence>
<evidence type="ECO:0000313" key="3">
    <source>
        <dbReference type="Proteomes" id="UP001597109"/>
    </source>
</evidence>
<dbReference type="SMART" id="SM00530">
    <property type="entry name" value="HTH_XRE"/>
    <property type="match status" value="1"/>
</dbReference>
<protein>
    <submittedName>
        <fullName evidence="2">Helix-turn-helix domain-containing protein</fullName>
    </submittedName>
</protein>
<dbReference type="Gene3D" id="1.10.260.40">
    <property type="entry name" value="lambda repressor-like DNA-binding domains"/>
    <property type="match status" value="1"/>
</dbReference>
<gene>
    <name evidence="2" type="ORF">ACFQ1X_14130</name>
</gene>
<dbReference type="InterPro" id="IPR001387">
    <property type="entry name" value="Cro/C1-type_HTH"/>
</dbReference>
<proteinExistence type="predicted"/>
<dbReference type="SUPFAM" id="SSF47413">
    <property type="entry name" value="lambda repressor-like DNA-binding domains"/>
    <property type="match status" value="1"/>
</dbReference>
<dbReference type="Pfam" id="PF13560">
    <property type="entry name" value="HTH_31"/>
    <property type="match status" value="1"/>
</dbReference>
<reference evidence="3" key="1">
    <citation type="journal article" date="2019" name="Int. J. Syst. Evol. Microbiol.">
        <title>The Global Catalogue of Microorganisms (GCM) 10K type strain sequencing project: providing services to taxonomists for standard genome sequencing and annotation.</title>
        <authorList>
            <consortium name="The Broad Institute Genomics Platform"/>
            <consortium name="The Broad Institute Genome Sequencing Center for Infectious Disease"/>
            <person name="Wu L."/>
            <person name="Ma J."/>
        </authorList>
    </citation>
    <scope>NUCLEOTIDE SEQUENCE [LARGE SCALE GENOMIC DNA]</scope>
    <source>
        <strain evidence="3">CCUG 56756</strain>
    </source>
</reference>
<dbReference type="Proteomes" id="UP001597109">
    <property type="component" value="Unassembled WGS sequence"/>
</dbReference>
<name>A0ABW3LDW4_9BACL</name>
<dbReference type="CDD" id="cd00093">
    <property type="entry name" value="HTH_XRE"/>
    <property type="match status" value="1"/>
</dbReference>
<dbReference type="EMBL" id="JBHTKI010000022">
    <property type="protein sequence ID" value="MFD1032575.1"/>
    <property type="molecule type" value="Genomic_DNA"/>
</dbReference>
<comment type="caution">
    <text evidence="2">The sequence shown here is derived from an EMBL/GenBank/DDBJ whole genome shotgun (WGS) entry which is preliminary data.</text>
</comment>
<dbReference type="RefSeq" id="WP_144838435.1">
    <property type="nucleotide sequence ID" value="NZ_JBHTKI010000022.1"/>
</dbReference>
<dbReference type="PROSITE" id="PS50943">
    <property type="entry name" value="HTH_CROC1"/>
    <property type="match status" value="1"/>
</dbReference>
<feature type="domain" description="HTH cro/C1-type" evidence="1">
    <location>
        <begin position="9"/>
        <end position="63"/>
    </location>
</feature>
<sequence>MMVNSISGLQGLREDKGLSSKELARQVGVATSAIWGFESGAKKMSEQHAERLAQFFDVPMETLLHD</sequence>
<organism evidence="2 3">
    <name type="scientific">Metaplanococcus flavidus</name>
    <dbReference type="NCBI Taxonomy" id="569883"/>
    <lineage>
        <taxon>Bacteria</taxon>
        <taxon>Bacillati</taxon>
        <taxon>Bacillota</taxon>
        <taxon>Bacilli</taxon>
        <taxon>Bacillales</taxon>
        <taxon>Caryophanaceae</taxon>
        <taxon>Metaplanococcus</taxon>
    </lineage>
</organism>
<accession>A0ABW3LDW4</accession>
<dbReference type="InterPro" id="IPR010982">
    <property type="entry name" value="Lambda_DNA-bd_dom_sf"/>
</dbReference>